<organism evidence="1">
    <name type="scientific">Anguilla anguilla</name>
    <name type="common">European freshwater eel</name>
    <name type="synonym">Muraena anguilla</name>
    <dbReference type="NCBI Taxonomy" id="7936"/>
    <lineage>
        <taxon>Eukaryota</taxon>
        <taxon>Metazoa</taxon>
        <taxon>Chordata</taxon>
        <taxon>Craniata</taxon>
        <taxon>Vertebrata</taxon>
        <taxon>Euteleostomi</taxon>
        <taxon>Actinopterygii</taxon>
        <taxon>Neopterygii</taxon>
        <taxon>Teleostei</taxon>
        <taxon>Anguilliformes</taxon>
        <taxon>Anguillidae</taxon>
        <taxon>Anguilla</taxon>
    </lineage>
</organism>
<evidence type="ECO:0000313" key="1">
    <source>
        <dbReference type="EMBL" id="JAH32430.1"/>
    </source>
</evidence>
<name>A0A0E9RVB8_ANGAN</name>
<accession>A0A0E9RVB8</accession>
<protein>
    <submittedName>
        <fullName evidence="1">Uncharacterized protein</fullName>
    </submittedName>
</protein>
<sequence>MISSLHYPYYFSFVMARKSNSTLMSHPLTPVHSL</sequence>
<proteinExistence type="predicted"/>
<dbReference type="EMBL" id="GBXM01076147">
    <property type="protein sequence ID" value="JAH32430.1"/>
    <property type="molecule type" value="Transcribed_RNA"/>
</dbReference>
<reference evidence="1" key="1">
    <citation type="submission" date="2014-11" db="EMBL/GenBank/DDBJ databases">
        <authorList>
            <person name="Amaro Gonzalez C."/>
        </authorList>
    </citation>
    <scope>NUCLEOTIDE SEQUENCE</scope>
</reference>
<dbReference type="AlphaFoldDB" id="A0A0E9RVB8"/>
<reference evidence="1" key="2">
    <citation type="journal article" date="2015" name="Fish Shellfish Immunol.">
        <title>Early steps in the European eel (Anguilla anguilla)-Vibrio vulnificus interaction in the gills: Role of the RtxA13 toxin.</title>
        <authorList>
            <person name="Callol A."/>
            <person name="Pajuelo D."/>
            <person name="Ebbesson L."/>
            <person name="Teles M."/>
            <person name="MacKenzie S."/>
            <person name="Amaro C."/>
        </authorList>
    </citation>
    <scope>NUCLEOTIDE SEQUENCE</scope>
</reference>